<keyword evidence="8" id="KW-0238">DNA-binding</keyword>
<evidence type="ECO:0000313" key="15">
    <source>
        <dbReference type="Proteomes" id="UP000245383"/>
    </source>
</evidence>
<evidence type="ECO:0000256" key="5">
    <source>
        <dbReference type="ARBA" id="ARBA00022771"/>
    </source>
</evidence>
<keyword evidence="9" id="KW-0804">Transcription</keyword>
<dbReference type="FunFam" id="3.30.160.60:FF:000382">
    <property type="entry name" value="zinc finger protein 35 isoform X4"/>
    <property type="match status" value="1"/>
</dbReference>
<evidence type="ECO:0000256" key="3">
    <source>
        <dbReference type="ARBA" id="ARBA00022723"/>
    </source>
</evidence>
<dbReference type="GO" id="GO:0000978">
    <property type="term" value="F:RNA polymerase II cis-regulatory region sequence-specific DNA binding"/>
    <property type="evidence" value="ECO:0007669"/>
    <property type="project" value="TreeGrafter"/>
</dbReference>
<sequence>MFKAADNMLNSMFIKIETPQHYIIKPEQIKLKRGRPRNIKEQEDTDTVKNTSNSGTVSKTKKPKANKNTEIPENLLDFNRQISEKISHEARSNIEGKNSKIQCIVDGCGKEFSQKAHLLIHLRAHMGLKPFICDYPECGKSFSQLGNLKTHKRSHTGEKPYVCKVPNCCKSFSQSGNLKTHMRNVHSL</sequence>
<feature type="region of interest" description="Disordered" evidence="12">
    <location>
        <begin position="33"/>
        <end position="65"/>
    </location>
</feature>
<dbReference type="InterPro" id="IPR050329">
    <property type="entry name" value="GLI_C2H2-zinc-finger"/>
</dbReference>
<name>A0A2T9YRD2_9FUNG</name>
<evidence type="ECO:0000256" key="12">
    <source>
        <dbReference type="SAM" id="MobiDB-lite"/>
    </source>
</evidence>
<keyword evidence="7" id="KW-0805">Transcription regulation</keyword>
<dbReference type="SMART" id="SM00355">
    <property type="entry name" value="ZnF_C2H2"/>
    <property type="match status" value="3"/>
</dbReference>
<feature type="domain" description="C2H2-type" evidence="13">
    <location>
        <begin position="101"/>
        <end position="130"/>
    </location>
</feature>
<dbReference type="PANTHER" id="PTHR19818">
    <property type="entry name" value="ZINC FINGER PROTEIN ZIC AND GLI"/>
    <property type="match status" value="1"/>
</dbReference>
<evidence type="ECO:0000256" key="1">
    <source>
        <dbReference type="ARBA" id="ARBA00004123"/>
    </source>
</evidence>
<reference evidence="14 15" key="1">
    <citation type="journal article" date="2018" name="MBio">
        <title>Comparative Genomics Reveals the Core Gene Toolbox for the Fungus-Insect Symbiosis.</title>
        <authorList>
            <person name="Wang Y."/>
            <person name="Stata M."/>
            <person name="Wang W."/>
            <person name="Stajich J.E."/>
            <person name="White M.M."/>
            <person name="Moncalvo J.M."/>
        </authorList>
    </citation>
    <scope>NUCLEOTIDE SEQUENCE [LARGE SCALE GENOMIC DNA]</scope>
    <source>
        <strain evidence="14 15">SWE-8-4</strain>
    </source>
</reference>
<feature type="domain" description="C2H2-type" evidence="13">
    <location>
        <begin position="131"/>
        <end position="160"/>
    </location>
</feature>
<feature type="domain" description="C2H2-type" evidence="13">
    <location>
        <begin position="161"/>
        <end position="188"/>
    </location>
</feature>
<dbReference type="InterPro" id="IPR013087">
    <property type="entry name" value="Znf_C2H2_type"/>
</dbReference>
<dbReference type="GO" id="GO:0005634">
    <property type="term" value="C:nucleus"/>
    <property type="evidence" value="ECO:0007669"/>
    <property type="project" value="UniProtKB-SubCell"/>
</dbReference>
<dbReference type="FunFam" id="3.30.160.60:FF:002343">
    <property type="entry name" value="Zinc finger protein 33A"/>
    <property type="match status" value="1"/>
</dbReference>
<keyword evidence="5 11" id="KW-0863">Zinc-finger</keyword>
<evidence type="ECO:0000259" key="13">
    <source>
        <dbReference type="PROSITE" id="PS50157"/>
    </source>
</evidence>
<keyword evidence="3" id="KW-0479">Metal-binding</keyword>
<dbReference type="OrthoDB" id="6077919at2759"/>
<dbReference type="SUPFAM" id="SSF57667">
    <property type="entry name" value="beta-beta-alpha zinc fingers"/>
    <property type="match status" value="2"/>
</dbReference>
<keyword evidence="10" id="KW-0539">Nucleus</keyword>
<keyword evidence="15" id="KW-1185">Reference proteome</keyword>
<comment type="caution">
    <text evidence="14">The sequence shown here is derived from an EMBL/GenBank/DDBJ whole genome shotgun (WGS) entry which is preliminary data.</text>
</comment>
<evidence type="ECO:0000256" key="9">
    <source>
        <dbReference type="ARBA" id="ARBA00023163"/>
    </source>
</evidence>
<evidence type="ECO:0000256" key="8">
    <source>
        <dbReference type="ARBA" id="ARBA00023125"/>
    </source>
</evidence>
<evidence type="ECO:0000256" key="6">
    <source>
        <dbReference type="ARBA" id="ARBA00022833"/>
    </source>
</evidence>
<evidence type="ECO:0000256" key="2">
    <source>
        <dbReference type="ARBA" id="ARBA00006991"/>
    </source>
</evidence>
<evidence type="ECO:0000256" key="11">
    <source>
        <dbReference type="PROSITE-ProRule" id="PRU00042"/>
    </source>
</evidence>
<dbReference type="EMBL" id="MBFR01000071">
    <property type="protein sequence ID" value="PVU94905.1"/>
    <property type="molecule type" value="Genomic_DNA"/>
</dbReference>
<gene>
    <name evidence="14" type="ORF">BB561_002189</name>
</gene>
<proteinExistence type="inferred from homology"/>
<dbReference type="PROSITE" id="PS00028">
    <property type="entry name" value="ZINC_FINGER_C2H2_1"/>
    <property type="match status" value="3"/>
</dbReference>
<keyword evidence="6" id="KW-0862">Zinc</keyword>
<comment type="subcellular location">
    <subcellularLocation>
        <location evidence="1">Nucleus</location>
    </subcellularLocation>
</comment>
<comment type="similarity">
    <text evidence="2">Belongs to the krueppel C2H2-type zinc-finger protein family.</text>
</comment>
<dbReference type="Gene3D" id="3.30.160.60">
    <property type="entry name" value="Classic Zinc Finger"/>
    <property type="match status" value="3"/>
</dbReference>
<evidence type="ECO:0000256" key="7">
    <source>
        <dbReference type="ARBA" id="ARBA00023015"/>
    </source>
</evidence>
<evidence type="ECO:0000313" key="14">
    <source>
        <dbReference type="EMBL" id="PVU94905.1"/>
    </source>
</evidence>
<protein>
    <recommendedName>
        <fullName evidence="13">C2H2-type domain-containing protein</fullName>
    </recommendedName>
</protein>
<feature type="compositionally biased region" description="Polar residues" evidence="12">
    <location>
        <begin position="48"/>
        <end position="58"/>
    </location>
</feature>
<dbReference type="AlphaFoldDB" id="A0A2T9YRD2"/>
<dbReference type="GO" id="GO:0000981">
    <property type="term" value="F:DNA-binding transcription factor activity, RNA polymerase II-specific"/>
    <property type="evidence" value="ECO:0007669"/>
    <property type="project" value="TreeGrafter"/>
</dbReference>
<dbReference type="GO" id="GO:0045944">
    <property type="term" value="P:positive regulation of transcription by RNA polymerase II"/>
    <property type="evidence" value="ECO:0007669"/>
    <property type="project" value="UniProtKB-ARBA"/>
</dbReference>
<keyword evidence="4" id="KW-0677">Repeat</keyword>
<organism evidence="14 15">
    <name type="scientific">Smittium simulii</name>
    <dbReference type="NCBI Taxonomy" id="133385"/>
    <lineage>
        <taxon>Eukaryota</taxon>
        <taxon>Fungi</taxon>
        <taxon>Fungi incertae sedis</taxon>
        <taxon>Zoopagomycota</taxon>
        <taxon>Kickxellomycotina</taxon>
        <taxon>Harpellomycetes</taxon>
        <taxon>Harpellales</taxon>
        <taxon>Legeriomycetaceae</taxon>
        <taxon>Smittium</taxon>
    </lineage>
</organism>
<evidence type="ECO:0000256" key="4">
    <source>
        <dbReference type="ARBA" id="ARBA00022737"/>
    </source>
</evidence>
<dbReference type="PANTHER" id="PTHR19818:SF139">
    <property type="entry name" value="PAIR-RULE PROTEIN ODD-PAIRED"/>
    <property type="match status" value="1"/>
</dbReference>
<dbReference type="STRING" id="133385.A0A2T9YRD2"/>
<dbReference type="GO" id="GO:0008270">
    <property type="term" value="F:zinc ion binding"/>
    <property type="evidence" value="ECO:0007669"/>
    <property type="project" value="UniProtKB-KW"/>
</dbReference>
<evidence type="ECO:0000256" key="10">
    <source>
        <dbReference type="ARBA" id="ARBA00023242"/>
    </source>
</evidence>
<dbReference type="PROSITE" id="PS50157">
    <property type="entry name" value="ZINC_FINGER_C2H2_2"/>
    <property type="match status" value="3"/>
</dbReference>
<dbReference type="InterPro" id="IPR036236">
    <property type="entry name" value="Znf_C2H2_sf"/>
</dbReference>
<accession>A0A2T9YRD2</accession>
<dbReference type="Proteomes" id="UP000245383">
    <property type="component" value="Unassembled WGS sequence"/>
</dbReference>
<dbReference type="Pfam" id="PF00096">
    <property type="entry name" value="zf-C2H2"/>
    <property type="match status" value="3"/>
</dbReference>